<dbReference type="PANTHER" id="PTHR32154">
    <property type="entry name" value="PYRUVATE-FLAVODOXIN OXIDOREDUCTASE-RELATED"/>
    <property type="match status" value="1"/>
</dbReference>
<protein>
    <submittedName>
        <fullName evidence="5">Pyruvate:ferredoxin oxidoreductase, alpha subunit</fullName>
        <ecNumber evidence="5">1.2.7.1</ecNumber>
    </submittedName>
</protein>
<dbReference type="GO" id="GO:0019164">
    <property type="term" value="F:pyruvate synthase activity"/>
    <property type="evidence" value="ECO:0007669"/>
    <property type="project" value="UniProtKB-EC"/>
</dbReference>
<evidence type="ECO:0000313" key="5">
    <source>
        <dbReference type="EMBL" id="QXJ29078.1"/>
    </source>
</evidence>
<keyword evidence="2 5" id="KW-0560">Oxidoreductase</keyword>
<evidence type="ECO:0000256" key="1">
    <source>
        <dbReference type="ARBA" id="ARBA00011595"/>
    </source>
</evidence>
<sequence length="415" mass="46592">MTEVKKLVEKEVLMNGTQAVAHAAMYADVDVVAAYPIRPYTEVMDTISKLIADGELDAEFIVAEGEHGQFETVKHASLAGARTLVGSSGVGWLYGMEAIVVTATDRAPVVAIIGNRALDDPGAYGVEHNDALMVRDVGWLLVWVDTAQEAFDTTLIAYRVAEDQRVLLPLGISMDGGFLTHSEQIVRLPPKELVKNFLPPYNRGKYLVHPDNPITVAPQVNEDWVMEIRRQHEEAMERARGVIVEAYEEFKKVFGRYPGSTNELQMPENPFVEPYMIDDAEVVLIGMGTVSKPMKVAIKNMRRQGYKVGMLRIRWFRPFPTQDVIKYLANSRVVCVVDRDYSMGSPNRGGVVYHEIRSSLYDLDQRPRVINFIGGLGGREITIQDVEKITKIGYEHRDTPITKPVYWVGVRGDPW</sequence>
<proteinExistence type="predicted"/>
<dbReference type="EMBL" id="CP077717">
    <property type="protein sequence ID" value="QXJ29078.1"/>
    <property type="molecule type" value="Genomic_DNA"/>
</dbReference>
<dbReference type="InterPro" id="IPR050722">
    <property type="entry name" value="Pyruvate:ferred/Flavod_OxRd"/>
</dbReference>
<evidence type="ECO:0000256" key="2">
    <source>
        <dbReference type="ARBA" id="ARBA00023002"/>
    </source>
</evidence>
<dbReference type="Proteomes" id="UP000694018">
    <property type="component" value="Chromosome"/>
</dbReference>
<name>A0A8F5BPU0_SACSH</name>
<keyword evidence="5" id="KW-0670">Pyruvate</keyword>
<comment type="subunit">
    <text evidence="1">Heterotetramer of one alpha, one beta, one delta and one gamma chain.</text>
</comment>
<accession>A0A8F5BPU0</accession>
<evidence type="ECO:0000259" key="4">
    <source>
        <dbReference type="Pfam" id="PF17147"/>
    </source>
</evidence>
<dbReference type="FunFam" id="3.40.50.970:FF:000012">
    <property type="entry name" value="Pyruvate:ferredoxin (Flavodoxin) oxidoreductase"/>
    <property type="match status" value="1"/>
</dbReference>
<dbReference type="RefSeq" id="WP_218266010.1">
    <property type="nucleotide sequence ID" value="NZ_CP077717.1"/>
</dbReference>
<dbReference type="GeneID" id="65563453"/>
<dbReference type="KEGG" id="sshi:J5U23_01947"/>
<dbReference type="AlphaFoldDB" id="A0A8F5BPU0"/>
<dbReference type="InterPro" id="IPR002880">
    <property type="entry name" value="Pyrv_Fd/Flavodoxin_OxRdtase_N"/>
</dbReference>
<feature type="domain" description="Pyruvate flavodoxin/ferredoxin oxidoreductase pyrimidine binding" evidence="3">
    <location>
        <begin position="22"/>
        <end position="246"/>
    </location>
</feature>
<gene>
    <name evidence="5" type="ORF">J5U23_01947</name>
</gene>
<dbReference type="CDD" id="cd07034">
    <property type="entry name" value="TPP_PYR_PFOR_IOR-alpha_like"/>
    <property type="match status" value="1"/>
</dbReference>
<organism evidence="5 6">
    <name type="scientific">Saccharolobus shibatae (strain ATCC 51178 / DSM 5389 / JCM 8931 / NBRC 15437 / B12)</name>
    <name type="common">Sulfolobus shibatae</name>
    <dbReference type="NCBI Taxonomy" id="523848"/>
    <lineage>
        <taxon>Archaea</taxon>
        <taxon>Thermoproteota</taxon>
        <taxon>Thermoprotei</taxon>
        <taxon>Sulfolobales</taxon>
        <taxon>Sulfolobaceae</taxon>
        <taxon>Saccharolobus</taxon>
    </lineage>
</organism>
<dbReference type="OrthoDB" id="372068at2157"/>
<dbReference type="PANTHER" id="PTHR32154:SF30">
    <property type="entry name" value="2-OXOACID OXIDOREDUCTASE (FERREDOXIN)"/>
    <property type="match status" value="1"/>
</dbReference>
<dbReference type="Pfam" id="PF01855">
    <property type="entry name" value="POR_N"/>
    <property type="match status" value="1"/>
</dbReference>
<dbReference type="InterPro" id="IPR033412">
    <property type="entry name" value="PFOR_II"/>
</dbReference>
<evidence type="ECO:0000313" key="6">
    <source>
        <dbReference type="Proteomes" id="UP000694018"/>
    </source>
</evidence>
<feature type="domain" description="Pyruvate:ferredoxin oxidoreductase core" evidence="4">
    <location>
        <begin position="280"/>
        <end position="386"/>
    </location>
</feature>
<evidence type="ECO:0000259" key="3">
    <source>
        <dbReference type="Pfam" id="PF01855"/>
    </source>
</evidence>
<dbReference type="Pfam" id="PF17147">
    <property type="entry name" value="PFOR_II"/>
    <property type="match status" value="1"/>
</dbReference>
<reference evidence="5" key="1">
    <citation type="journal article" date="2021" name="Environ. Microbiol.">
        <title>New insights into the diversity and evolution of the archaeal mobilome from three complete genomes of Saccharolobus shibatae.</title>
        <authorList>
            <person name="Medvedeva S."/>
            <person name="Brandt D."/>
            <person name="Cvirkaite-Krupovic V."/>
            <person name="Liu Y."/>
            <person name="Severinov K."/>
            <person name="Ishino S."/>
            <person name="Ishino Y."/>
            <person name="Prangishvili D."/>
            <person name="Kalinowski J."/>
            <person name="Krupovic M."/>
        </authorList>
    </citation>
    <scope>NUCLEOTIDE SEQUENCE</scope>
    <source>
        <strain evidence="5">B12</strain>
    </source>
</reference>
<dbReference type="FunFam" id="3.40.50.920:FF:000010">
    <property type="entry name" value="Pyruvate ferredoxin oxidoreductase, alpha subunit"/>
    <property type="match status" value="1"/>
</dbReference>
<dbReference type="EC" id="1.2.7.1" evidence="5"/>
<dbReference type="GO" id="GO:0006979">
    <property type="term" value="P:response to oxidative stress"/>
    <property type="evidence" value="ECO:0007669"/>
    <property type="project" value="TreeGrafter"/>
</dbReference>